<reference evidence="2" key="7">
    <citation type="journal article" date="2014" name="Appl. Microbiol. Biotechnol.">
        <title>Intriguing properties of the angucycline antibiotic auricin and complex regulation of its biosynthesis.</title>
        <authorList>
            <person name="Kormanec J."/>
            <person name="Novakova R."/>
            <person name="Mingyar E."/>
            <person name="Feckova L."/>
        </authorList>
    </citation>
    <scope>NUCLEOTIDE SEQUENCE</scope>
    <source>
        <strain evidence="2">CCM3239</strain>
        <plasmid evidence="2">pSA3239</plasmid>
    </source>
</reference>
<reference evidence="2" key="1">
    <citation type="journal article" date="2002" name="Gene">
        <title>Cloning and characterization of a polyketide synthase gene cluster involved in biosynthesis of a proposed angucycline-like polyketide auricin in Streptomyces aureofaciens CCM 3239.</title>
        <authorList>
            <person name="Novakova R."/>
            <person name="Bistakova J."/>
            <person name="Homerova D."/>
            <person name="Rezuchova B."/>
            <person name="Kormanec J."/>
        </authorList>
    </citation>
    <scope>NUCLEOTIDE SEQUENCE</scope>
    <source>
        <strain evidence="2">CCM3239</strain>
        <plasmid evidence="2">pSA3239</plasmid>
    </source>
</reference>
<name>A0A068LAI3_KITAU</name>
<evidence type="ECO:0008006" key="3">
    <source>
        <dbReference type="Google" id="ProtNLM"/>
    </source>
</evidence>
<dbReference type="EMBL" id="KJ396772">
    <property type="protein sequence ID" value="AIE42046.1"/>
    <property type="molecule type" value="Genomic_DNA"/>
</dbReference>
<evidence type="ECO:0000313" key="2">
    <source>
        <dbReference type="EMBL" id="AIE42046.1"/>
    </source>
</evidence>
<reference evidence="2" key="5">
    <citation type="journal article" date="2011" name="Microbiology">
        <title>The role of two SARP family transcriptional regulators in regulation of the auricin gene cluster in Streptomyces aureofaciens CCM 3239.</title>
        <authorList>
            <person name="Novakova R."/>
            <person name="Rehakova A."/>
            <person name="Kutas P."/>
            <person name="Feckova L."/>
            <person name="Kormanec J."/>
        </authorList>
    </citation>
    <scope>NUCLEOTIDE SEQUENCE</scope>
    <source>
        <strain evidence="2">CCM3239</strain>
        <plasmid evidence="2">pSA3239</plasmid>
    </source>
</reference>
<evidence type="ECO:0000256" key="1">
    <source>
        <dbReference type="SAM" id="MobiDB-lite"/>
    </source>
</evidence>
<geneLocation type="plasmid" evidence="2">
    <name>pSA3239</name>
</geneLocation>
<feature type="region of interest" description="Disordered" evidence="1">
    <location>
        <begin position="1"/>
        <end position="20"/>
    </location>
</feature>
<accession>A0A068LAI3</accession>
<protein>
    <recommendedName>
        <fullName evidence="3">TniQ protein</fullName>
    </recommendedName>
</protein>
<keyword evidence="2" id="KW-0614">Plasmid</keyword>
<feature type="region of interest" description="Disordered" evidence="1">
    <location>
        <begin position="240"/>
        <end position="280"/>
    </location>
</feature>
<dbReference type="AlphaFoldDB" id="A0A068LAI3"/>
<organism evidence="2">
    <name type="scientific">Kitasatospora aureofaciens</name>
    <name type="common">Streptomyces aureofaciens</name>
    <dbReference type="NCBI Taxonomy" id="1894"/>
    <lineage>
        <taxon>Bacteria</taxon>
        <taxon>Bacillati</taxon>
        <taxon>Actinomycetota</taxon>
        <taxon>Actinomycetes</taxon>
        <taxon>Kitasatosporales</taxon>
        <taxon>Streptomycetaceae</taxon>
        <taxon>Kitasatospora</taxon>
    </lineage>
</organism>
<reference evidence="2" key="8">
    <citation type="journal article" date="2015" name="Appl. Microbiol. Biotechnol.">
        <title>Characterisation of the genes involved in the biosynthesis and attachment of the aminodeoxysugar D-forosamine in the auricin gene cluster of Streptomyces aureofaciens CCM3239.</title>
        <authorList>
            <person name="Bekeova C."/>
            <person name="Rehakova A."/>
            <person name="Feckova L."/>
            <person name="Vlckova S."/>
            <person name="Novakova R."/>
            <person name="Mingyar E."/>
            <person name="Kormanec J."/>
        </authorList>
    </citation>
    <scope>NUCLEOTIDE SEQUENCE</scope>
    <source>
        <strain evidence="2">CCM3239</strain>
        <plasmid evidence="2">pSA3239</plasmid>
    </source>
</reference>
<proteinExistence type="predicted"/>
<reference evidence="2" key="3">
    <citation type="journal article" date="2010" name="Folia Microbiol. (Praha)">
        <title>Identification and characterization of an indigoidine-like gene for a blue pigment biosynthesis in Streptomyces aureofaciens CCM 3239.</title>
        <authorList>
            <person name="Novakova R."/>
            <person name="Odnogova Z."/>
            <person name="Kutas P."/>
            <person name="Feckova L."/>
            <person name="Kormanec J."/>
        </authorList>
    </citation>
    <scope>NUCLEOTIDE SEQUENCE</scope>
    <source>
        <strain evidence="2">CCM3239</strain>
        <plasmid evidence="2">pSA3239</plasmid>
    </source>
</reference>
<reference evidence="2" key="4">
    <citation type="journal article" date="2010" name="Microbiology">
        <title>The role of the TetR-family transcriptional regulator Aur1R in negative regulation of the auricin gene cluster in Streptomyces aureofaciens CCM 3239.</title>
        <authorList>
            <person name="Novakova R."/>
            <person name="Kutas P."/>
            <person name="Feckova L."/>
            <person name="Kormanec J."/>
        </authorList>
    </citation>
    <scope>NUCLEOTIDE SEQUENCE</scope>
    <source>
        <strain evidence="2">CCM3239</strain>
        <plasmid evidence="2">pSA3239</plasmid>
    </source>
</reference>
<reference evidence="2" key="2">
    <citation type="journal article" date="2005" name="Microbiology">
        <title>Characterization of a regulatory gene essential for the production of the angucycline-like polyketide antibiotic auricin in Streptomyces aureofaciens CCM 3239.</title>
        <authorList>
            <person name="Novakova R."/>
            <person name="Homerova D."/>
            <person name="Feckova L."/>
            <person name="Kormanec J."/>
        </authorList>
    </citation>
    <scope>NUCLEOTIDE SEQUENCE</scope>
    <source>
        <strain evidence="2">CCM3239</strain>
        <plasmid evidence="2">pSA3239</plasmid>
    </source>
</reference>
<reference evidence="2" key="6">
    <citation type="journal article" date="2013" name="FEMS Microbiol. Lett.">
        <title>The gene cluster aur1 for the angucycline antibiotic auricin is located on a large linear plasmid pSA3239 in Streptomyces aureofaciens CCM 3239.</title>
        <authorList>
            <person name="Novakova R."/>
            <person name="Knirschova R."/>
            <person name="Farkasovsky M."/>
            <person name="Feckova L."/>
            <person name="Rehakova A."/>
            <person name="Mingyar E."/>
            <person name="Kormanec J."/>
        </authorList>
    </citation>
    <scope>NUCLEOTIDE SEQUENCE</scope>
    <source>
        <strain evidence="2">CCM3239</strain>
        <plasmid evidence="2">pSA3239</plasmid>
    </source>
</reference>
<dbReference type="GeneID" id="94019224"/>
<sequence length="280" mass="32142">MVRDQRFLHRTPRQRTPPHTSELLCGLRIHPPKVHPVRGREWGPHARSELYLNFRARARISQYIGISKDRLARALPCWTEHRDRGAAGRSGAGGVIRPFSLPAVIGCPHCTTTRTGHTQPVPRYIPHHRLVCARHHTWALGPHTLNGIPVPHTHALLHQTPEIIRAHHTHQRLAREAITYPETIALAGLLIRKPSTRYHQTRPGQPHPLHTTIARLLNRRWLQNPAHYPEDLSRYIHSAPRHPTNDTAYRHHTKPTSREGHSVELTQLGYRPPRPHTNNQ</sequence>